<proteinExistence type="inferred from homology"/>
<dbReference type="Pfam" id="PF04644">
    <property type="entry name" value="Motilin_ghrelin"/>
    <property type="match status" value="1"/>
</dbReference>
<dbReference type="PANTHER" id="PTHR14156">
    <property type="entry name" value="MOTILIN"/>
    <property type="match status" value="1"/>
</dbReference>
<evidence type="ECO:0000256" key="4">
    <source>
        <dbReference type="ARBA" id="ARBA00013909"/>
    </source>
</evidence>
<gene>
    <name evidence="12" type="primary">MLN</name>
</gene>
<feature type="domain" description="Motilin/ghrelin" evidence="10">
    <location>
        <begin position="84"/>
        <end position="110"/>
    </location>
</feature>
<evidence type="ECO:0000256" key="5">
    <source>
        <dbReference type="ARBA" id="ARBA00022525"/>
    </source>
</evidence>
<organism evidence="11 12">
    <name type="scientific">Alligator sinensis</name>
    <name type="common">Chinese alligator</name>
    <dbReference type="NCBI Taxonomy" id="38654"/>
    <lineage>
        <taxon>Eukaryota</taxon>
        <taxon>Metazoa</taxon>
        <taxon>Chordata</taxon>
        <taxon>Craniata</taxon>
        <taxon>Vertebrata</taxon>
        <taxon>Euteleostomi</taxon>
        <taxon>Archelosauria</taxon>
        <taxon>Archosauria</taxon>
        <taxon>Crocodylia</taxon>
        <taxon>Alligatoridae</taxon>
        <taxon>Alligatorinae</taxon>
        <taxon>Alligator</taxon>
    </lineage>
</organism>
<sequence length="172" mass="19125">MLLPGTCLVTKAPGSNMQTHIPAESTSLPHQERSCASVHRIKPLANTGSRLSQAPRMVSRRAVVTLLVVYGMAMLAEQTEGFLPIFTHSDMQRMQDRERNKGQKKSLTLQQQSEEGDFTGPSNMEGVGEGEMIKLTAPVEIRMQLNSRQLEKYQGVLEKLLTEMLLDTENAN</sequence>
<dbReference type="Pfam" id="PF04643">
    <property type="entry name" value="Motilin_assoc"/>
    <property type="match status" value="1"/>
</dbReference>
<dbReference type="GO" id="GO:0005576">
    <property type="term" value="C:extracellular region"/>
    <property type="evidence" value="ECO:0007669"/>
    <property type="project" value="UniProtKB-SubCell"/>
</dbReference>
<keyword evidence="7" id="KW-0372">Hormone</keyword>
<comment type="similarity">
    <text evidence="3">Belongs to the motilin family.</text>
</comment>
<protein>
    <recommendedName>
        <fullName evidence="4">Promotilin</fullName>
    </recommendedName>
</protein>
<comment type="subcellular location">
    <subcellularLocation>
        <location evidence="2">Secreted</location>
    </subcellularLocation>
</comment>
<evidence type="ECO:0000256" key="2">
    <source>
        <dbReference type="ARBA" id="ARBA00004613"/>
    </source>
</evidence>
<evidence type="ECO:0000256" key="6">
    <source>
        <dbReference type="ARBA" id="ARBA00022685"/>
    </source>
</evidence>
<evidence type="ECO:0000256" key="3">
    <source>
        <dbReference type="ARBA" id="ARBA00006473"/>
    </source>
</evidence>
<dbReference type="InterPro" id="IPR006737">
    <property type="entry name" value="Motilin_assoc"/>
</dbReference>
<dbReference type="Proteomes" id="UP000189705">
    <property type="component" value="Unplaced"/>
</dbReference>
<dbReference type="CTD" id="4295"/>
<accession>A0A1U7S3X4</accession>
<evidence type="ECO:0000259" key="10">
    <source>
        <dbReference type="Pfam" id="PF04644"/>
    </source>
</evidence>
<feature type="domain" description="Motilin/ghrelin-associated peptide" evidence="9">
    <location>
        <begin position="128"/>
        <end position="170"/>
    </location>
</feature>
<keyword evidence="5" id="KW-0964">Secreted</keyword>
<dbReference type="GO" id="GO:0005179">
    <property type="term" value="F:hormone activity"/>
    <property type="evidence" value="ECO:0007669"/>
    <property type="project" value="UniProtKB-KW"/>
</dbReference>
<dbReference type="eggNOG" id="ENOG502SS7F">
    <property type="taxonomic scope" value="Eukaryota"/>
</dbReference>
<reference evidence="12" key="1">
    <citation type="submission" date="2025-08" db="UniProtKB">
        <authorList>
            <consortium name="RefSeq"/>
        </authorList>
    </citation>
    <scope>IDENTIFICATION</scope>
</reference>
<evidence type="ECO:0000256" key="1">
    <source>
        <dbReference type="ARBA" id="ARBA00002044"/>
    </source>
</evidence>
<evidence type="ECO:0000256" key="7">
    <source>
        <dbReference type="ARBA" id="ARBA00022702"/>
    </source>
</evidence>
<dbReference type="InParanoid" id="A0A1U7S3X4"/>
<dbReference type="PANTHER" id="PTHR14156:SF0">
    <property type="entry name" value="PROMOTILIN"/>
    <property type="match status" value="1"/>
</dbReference>
<evidence type="ECO:0000313" key="12">
    <source>
        <dbReference type="RefSeq" id="XP_006025154.2"/>
    </source>
</evidence>
<keyword evidence="6" id="KW-0165">Cleavage on pair of basic residues</keyword>
<dbReference type="InterPro" id="IPR015662">
    <property type="entry name" value="Promotilin"/>
</dbReference>
<dbReference type="STRING" id="38654.A0A1U7S3X4"/>
<evidence type="ECO:0000313" key="11">
    <source>
        <dbReference type="Proteomes" id="UP000189705"/>
    </source>
</evidence>
<evidence type="ECO:0000256" key="8">
    <source>
        <dbReference type="SAM" id="MobiDB-lite"/>
    </source>
</evidence>
<comment type="function">
    <text evidence="1">Plays an important role in the regulation of interdigestive gastrointestinal motility and indirectly causes rhythmic contraction of duodenal and colonic smooth muscle.</text>
</comment>
<name>A0A1U7S3X4_ALLSI</name>
<dbReference type="KEGG" id="asn:102377106"/>
<feature type="region of interest" description="Disordered" evidence="8">
    <location>
        <begin position="93"/>
        <end position="125"/>
    </location>
</feature>
<dbReference type="InterPro" id="IPR006738">
    <property type="entry name" value="Motilin_ghrelin"/>
</dbReference>
<dbReference type="GeneID" id="102377106"/>
<dbReference type="RefSeq" id="XP_006025154.2">
    <property type="nucleotide sequence ID" value="XM_006025092.2"/>
</dbReference>
<dbReference type="AlphaFoldDB" id="A0A1U7S3X4"/>
<evidence type="ECO:0000259" key="9">
    <source>
        <dbReference type="Pfam" id="PF04643"/>
    </source>
</evidence>
<keyword evidence="11" id="KW-1185">Reference proteome</keyword>